<evidence type="ECO:0000256" key="1">
    <source>
        <dbReference type="SAM" id="MobiDB-lite"/>
    </source>
</evidence>
<feature type="compositionally biased region" description="Basic and acidic residues" evidence="1">
    <location>
        <begin position="135"/>
        <end position="145"/>
    </location>
</feature>
<accession>A0AA39YMG5</accession>
<feature type="region of interest" description="Disordered" evidence="1">
    <location>
        <begin position="1"/>
        <end position="36"/>
    </location>
</feature>
<dbReference type="Proteomes" id="UP001174936">
    <property type="component" value="Unassembled WGS sequence"/>
</dbReference>
<sequence>MAPRPTNPRPQDQHQKVSPALAPAGTPSAQGFTGPAGGLTQSRFWWGMGGKGFGRGSGLEVWEIVWVSPFYLPPFLPRLSLLGSCNHMSPGSRSVQLHGNRNEVVPSQQSTPSDRPRPPGCFACGRSSRPSPRHPLPDDPPRDRPLGGGASPRHPLPDDPPRGRRIEPAASLGAGDVCGKAIIVCVERVGRPVGTAEVGEGKTLRQIPVPQGNEGGDQHGLGLGHSPATETDPHAAAPDSAEGVLGWEVVGSRLGEEPRG</sequence>
<evidence type="ECO:0000313" key="2">
    <source>
        <dbReference type="EMBL" id="KAK0655247.1"/>
    </source>
</evidence>
<dbReference type="AlphaFoldDB" id="A0AA39YMG5"/>
<comment type="caution">
    <text evidence="2">The sequence shown here is derived from an EMBL/GenBank/DDBJ whole genome shotgun (WGS) entry which is preliminary data.</text>
</comment>
<feature type="compositionally biased region" description="Basic and acidic residues" evidence="1">
    <location>
        <begin position="155"/>
        <end position="167"/>
    </location>
</feature>
<organism evidence="2 3">
    <name type="scientific">Cercophora newfieldiana</name>
    <dbReference type="NCBI Taxonomy" id="92897"/>
    <lineage>
        <taxon>Eukaryota</taxon>
        <taxon>Fungi</taxon>
        <taxon>Dikarya</taxon>
        <taxon>Ascomycota</taxon>
        <taxon>Pezizomycotina</taxon>
        <taxon>Sordariomycetes</taxon>
        <taxon>Sordariomycetidae</taxon>
        <taxon>Sordariales</taxon>
        <taxon>Lasiosphaeriaceae</taxon>
        <taxon>Cercophora</taxon>
    </lineage>
</organism>
<proteinExistence type="predicted"/>
<feature type="compositionally biased region" description="Polar residues" evidence="1">
    <location>
        <begin position="91"/>
        <end position="113"/>
    </location>
</feature>
<protein>
    <submittedName>
        <fullName evidence="2">Uncharacterized protein</fullName>
    </submittedName>
</protein>
<feature type="region of interest" description="Disordered" evidence="1">
    <location>
        <begin position="91"/>
        <end position="169"/>
    </location>
</feature>
<evidence type="ECO:0000313" key="3">
    <source>
        <dbReference type="Proteomes" id="UP001174936"/>
    </source>
</evidence>
<name>A0AA39YMG5_9PEZI</name>
<dbReference type="EMBL" id="JAULSV010000001">
    <property type="protein sequence ID" value="KAK0655247.1"/>
    <property type="molecule type" value="Genomic_DNA"/>
</dbReference>
<feature type="compositionally biased region" description="Gly residues" evidence="1">
    <location>
        <begin position="213"/>
        <end position="223"/>
    </location>
</feature>
<keyword evidence="3" id="KW-1185">Reference proteome</keyword>
<reference evidence="2" key="1">
    <citation type="submission" date="2023-06" db="EMBL/GenBank/DDBJ databases">
        <title>Genome-scale phylogeny and comparative genomics of the fungal order Sordariales.</title>
        <authorList>
            <consortium name="Lawrence Berkeley National Laboratory"/>
            <person name="Hensen N."/>
            <person name="Bonometti L."/>
            <person name="Westerberg I."/>
            <person name="Brannstrom I.O."/>
            <person name="Guillou S."/>
            <person name="Cros-Aarteil S."/>
            <person name="Calhoun S."/>
            <person name="Haridas S."/>
            <person name="Kuo A."/>
            <person name="Mondo S."/>
            <person name="Pangilinan J."/>
            <person name="Riley R."/>
            <person name="Labutti K."/>
            <person name="Andreopoulos B."/>
            <person name="Lipzen A."/>
            <person name="Chen C."/>
            <person name="Yanf M."/>
            <person name="Daum C."/>
            <person name="Ng V."/>
            <person name="Clum A."/>
            <person name="Steindorff A."/>
            <person name="Ohm R."/>
            <person name="Martin F."/>
            <person name="Silar P."/>
            <person name="Natvig D."/>
            <person name="Lalanne C."/>
            <person name="Gautier V."/>
            <person name="Ament-Velasquez S.L."/>
            <person name="Kruys A."/>
            <person name="Hutchinson M.I."/>
            <person name="Powell A.J."/>
            <person name="Barry K."/>
            <person name="Miller A.N."/>
            <person name="Grigoriev I.V."/>
            <person name="Debuchy R."/>
            <person name="Gladieux P."/>
            <person name="Thoren M.H."/>
            <person name="Johannesson H."/>
        </authorList>
    </citation>
    <scope>NUCLEOTIDE SEQUENCE</scope>
    <source>
        <strain evidence="2">SMH2532-1</strain>
    </source>
</reference>
<feature type="region of interest" description="Disordered" evidence="1">
    <location>
        <begin position="206"/>
        <end position="260"/>
    </location>
</feature>
<gene>
    <name evidence="2" type="ORF">B0T16DRAFT_8158</name>
</gene>